<dbReference type="Proteomes" id="UP000276133">
    <property type="component" value="Unassembled WGS sequence"/>
</dbReference>
<name>A0A3M7RMV0_BRAPC</name>
<evidence type="ECO:0000313" key="2">
    <source>
        <dbReference type="Proteomes" id="UP000276133"/>
    </source>
</evidence>
<proteinExistence type="predicted"/>
<accession>A0A3M7RMV0</accession>
<protein>
    <submittedName>
        <fullName evidence="1">Uncharacterized protein</fullName>
    </submittedName>
</protein>
<sequence length="78" mass="9388">MKELLSDLIFNFAKRNSLMQTKAKKIMKFNQRIFNNKNLFHFLWSLVQIKIQNQKKKIKYTVRQKIAIKTSDDYSGSF</sequence>
<gene>
    <name evidence="1" type="ORF">BpHYR1_006423</name>
</gene>
<comment type="caution">
    <text evidence="1">The sequence shown here is derived from an EMBL/GenBank/DDBJ whole genome shotgun (WGS) entry which is preliminary data.</text>
</comment>
<keyword evidence="2" id="KW-1185">Reference proteome</keyword>
<evidence type="ECO:0000313" key="1">
    <source>
        <dbReference type="EMBL" id="RNA24882.1"/>
    </source>
</evidence>
<dbReference type="EMBL" id="REGN01003031">
    <property type="protein sequence ID" value="RNA24882.1"/>
    <property type="molecule type" value="Genomic_DNA"/>
</dbReference>
<dbReference type="AlphaFoldDB" id="A0A3M7RMV0"/>
<organism evidence="1 2">
    <name type="scientific">Brachionus plicatilis</name>
    <name type="common">Marine rotifer</name>
    <name type="synonym">Brachionus muelleri</name>
    <dbReference type="NCBI Taxonomy" id="10195"/>
    <lineage>
        <taxon>Eukaryota</taxon>
        <taxon>Metazoa</taxon>
        <taxon>Spiralia</taxon>
        <taxon>Gnathifera</taxon>
        <taxon>Rotifera</taxon>
        <taxon>Eurotatoria</taxon>
        <taxon>Monogononta</taxon>
        <taxon>Pseudotrocha</taxon>
        <taxon>Ploima</taxon>
        <taxon>Brachionidae</taxon>
        <taxon>Brachionus</taxon>
    </lineage>
</organism>
<reference evidence="1 2" key="1">
    <citation type="journal article" date="2018" name="Sci. Rep.">
        <title>Genomic signatures of local adaptation to the degree of environmental predictability in rotifers.</title>
        <authorList>
            <person name="Franch-Gras L."/>
            <person name="Hahn C."/>
            <person name="Garcia-Roger E.M."/>
            <person name="Carmona M.J."/>
            <person name="Serra M."/>
            <person name="Gomez A."/>
        </authorList>
    </citation>
    <scope>NUCLEOTIDE SEQUENCE [LARGE SCALE GENOMIC DNA]</scope>
    <source>
        <strain evidence="1">HYR1</strain>
    </source>
</reference>